<proteinExistence type="predicted"/>
<evidence type="ECO:0000256" key="1">
    <source>
        <dbReference type="ARBA" id="ARBA00000900"/>
    </source>
</evidence>
<name>A0A4U5MGF3_STECR</name>
<reference evidence="15 16" key="2">
    <citation type="journal article" date="2019" name="G3 (Bethesda)">
        <title>Hybrid Assembly of the Genome of the Entomopathogenic Nematode Steinernema carpocapsae Identifies the X-Chromosome.</title>
        <authorList>
            <person name="Serra L."/>
            <person name="Macchietto M."/>
            <person name="Macias-Munoz A."/>
            <person name="McGill C.J."/>
            <person name="Rodriguez I.M."/>
            <person name="Rodriguez B."/>
            <person name="Murad R."/>
            <person name="Mortazavi A."/>
        </authorList>
    </citation>
    <scope>NUCLEOTIDE SEQUENCE [LARGE SCALE GENOMIC DNA]</scope>
    <source>
        <strain evidence="15 16">ALL</strain>
    </source>
</reference>
<evidence type="ECO:0000256" key="9">
    <source>
        <dbReference type="ARBA" id="ARBA00022833"/>
    </source>
</evidence>
<dbReference type="InterPro" id="IPR017907">
    <property type="entry name" value="Znf_RING_CS"/>
</dbReference>
<evidence type="ECO:0000256" key="10">
    <source>
        <dbReference type="ARBA" id="ARBA00023136"/>
    </source>
</evidence>
<dbReference type="Proteomes" id="UP000298663">
    <property type="component" value="Unassembled WGS sequence"/>
</dbReference>
<keyword evidence="8" id="KW-0833">Ubl conjugation pathway</keyword>
<evidence type="ECO:0000256" key="12">
    <source>
        <dbReference type="SAM" id="MobiDB-lite"/>
    </source>
</evidence>
<accession>A0A4U5MGF3</accession>
<organism evidence="15 16">
    <name type="scientific">Steinernema carpocapsae</name>
    <name type="common">Entomopathogenic nematode</name>
    <dbReference type="NCBI Taxonomy" id="34508"/>
    <lineage>
        <taxon>Eukaryota</taxon>
        <taxon>Metazoa</taxon>
        <taxon>Ecdysozoa</taxon>
        <taxon>Nematoda</taxon>
        <taxon>Chromadorea</taxon>
        <taxon>Rhabditida</taxon>
        <taxon>Tylenchina</taxon>
        <taxon>Panagrolaimomorpha</taxon>
        <taxon>Strongyloidoidea</taxon>
        <taxon>Steinernematidae</taxon>
        <taxon>Steinernema</taxon>
    </lineage>
</organism>
<dbReference type="CDD" id="cd16744">
    <property type="entry name" value="RING-HC_RNF185"/>
    <property type="match status" value="1"/>
</dbReference>
<evidence type="ECO:0000256" key="6">
    <source>
        <dbReference type="ARBA" id="ARBA00022723"/>
    </source>
</evidence>
<evidence type="ECO:0000256" key="2">
    <source>
        <dbReference type="ARBA" id="ARBA00004308"/>
    </source>
</evidence>
<comment type="catalytic activity">
    <reaction evidence="1">
        <text>S-ubiquitinyl-[E2 ubiquitin-conjugating enzyme]-L-cysteine + [acceptor protein]-L-lysine = [E2 ubiquitin-conjugating enzyme]-L-cysteine + N(6)-ubiquitinyl-[acceptor protein]-L-lysine.</text>
        <dbReference type="EC" id="2.3.2.27"/>
    </reaction>
</comment>
<dbReference type="UniPathway" id="UPA00143"/>
<feature type="region of interest" description="Disordered" evidence="12">
    <location>
        <begin position="95"/>
        <end position="129"/>
    </location>
</feature>
<evidence type="ECO:0000256" key="4">
    <source>
        <dbReference type="ARBA" id="ARBA00012483"/>
    </source>
</evidence>
<evidence type="ECO:0000259" key="14">
    <source>
        <dbReference type="PROSITE" id="PS50089"/>
    </source>
</evidence>
<comment type="caution">
    <text evidence="15">The sequence shown here is derived from an EMBL/GenBank/DDBJ whole genome shotgun (WGS) entry which is preliminary data.</text>
</comment>
<keyword evidence="13" id="KW-1133">Transmembrane helix</keyword>
<dbReference type="AlphaFoldDB" id="A0A4U5MGF3"/>
<dbReference type="Gene3D" id="3.30.40.10">
    <property type="entry name" value="Zinc/RING finger domain, C3HC4 (zinc finger)"/>
    <property type="match status" value="1"/>
</dbReference>
<dbReference type="GO" id="GO:0061630">
    <property type="term" value="F:ubiquitin protein ligase activity"/>
    <property type="evidence" value="ECO:0007669"/>
    <property type="project" value="UniProtKB-EC"/>
</dbReference>
<dbReference type="EMBL" id="AZBU02000008">
    <property type="protein sequence ID" value="TKR68336.1"/>
    <property type="molecule type" value="Genomic_DNA"/>
</dbReference>
<dbReference type="GO" id="GO:0016567">
    <property type="term" value="P:protein ubiquitination"/>
    <property type="evidence" value="ECO:0007669"/>
    <property type="project" value="UniProtKB-UniPathway"/>
</dbReference>
<keyword evidence="5" id="KW-0808">Transferase</keyword>
<evidence type="ECO:0000256" key="8">
    <source>
        <dbReference type="ARBA" id="ARBA00022786"/>
    </source>
</evidence>
<keyword evidence="16" id="KW-1185">Reference proteome</keyword>
<keyword evidence="10 13" id="KW-0472">Membrane</keyword>
<reference evidence="15 16" key="1">
    <citation type="journal article" date="2015" name="Genome Biol.">
        <title>Comparative genomics of Steinernema reveals deeply conserved gene regulatory networks.</title>
        <authorList>
            <person name="Dillman A.R."/>
            <person name="Macchietto M."/>
            <person name="Porter C.F."/>
            <person name="Rogers A."/>
            <person name="Williams B."/>
            <person name="Antoshechkin I."/>
            <person name="Lee M.M."/>
            <person name="Goodwin Z."/>
            <person name="Lu X."/>
            <person name="Lewis E.E."/>
            <person name="Goodrich-Blair H."/>
            <person name="Stock S.P."/>
            <person name="Adams B.J."/>
            <person name="Sternberg P.W."/>
            <person name="Mortazavi A."/>
        </authorList>
    </citation>
    <scope>NUCLEOTIDE SEQUENCE [LARGE SCALE GENOMIC DNA]</scope>
    <source>
        <strain evidence="15 16">ALL</strain>
    </source>
</reference>
<keyword evidence="13" id="KW-0812">Transmembrane</keyword>
<keyword evidence="9" id="KW-0862">Zinc</keyword>
<keyword evidence="7 11" id="KW-0863">Zinc-finger</keyword>
<dbReference type="InterPro" id="IPR045103">
    <property type="entry name" value="RNF5/RNF185-like"/>
</dbReference>
<feature type="compositionally biased region" description="Polar residues" evidence="12">
    <location>
        <begin position="1"/>
        <end position="12"/>
    </location>
</feature>
<dbReference type="PROSITE" id="PS00518">
    <property type="entry name" value="ZF_RING_1"/>
    <property type="match status" value="1"/>
</dbReference>
<dbReference type="GO" id="GO:0008270">
    <property type="term" value="F:zinc ion binding"/>
    <property type="evidence" value="ECO:0007669"/>
    <property type="project" value="UniProtKB-KW"/>
</dbReference>
<protein>
    <recommendedName>
        <fullName evidence="4">RING-type E3 ubiquitin transferase</fullName>
        <ecNumber evidence="4">2.3.2.27</ecNumber>
    </recommendedName>
</protein>
<evidence type="ECO:0000313" key="15">
    <source>
        <dbReference type="EMBL" id="TKR68336.1"/>
    </source>
</evidence>
<dbReference type="FunFam" id="3.30.40.10:FF:000062">
    <property type="entry name" value="E3 ubiquitin-protein ligase RNF185"/>
    <property type="match status" value="1"/>
</dbReference>
<dbReference type="EC" id="2.3.2.27" evidence="4"/>
<feature type="transmembrane region" description="Helical" evidence="13">
    <location>
        <begin position="182"/>
        <end position="200"/>
    </location>
</feature>
<evidence type="ECO:0000256" key="3">
    <source>
        <dbReference type="ARBA" id="ARBA00004906"/>
    </source>
</evidence>
<comment type="subcellular location">
    <subcellularLocation>
        <location evidence="2">Endomembrane system</location>
    </subcellularLocation>
</comment>
<evidence type="ECO:0000256" key="11">
    <source>
        <dbReference type="PROSITE-ProRule" id="PRU00175"/>
    </source>
</evidence>
<dbReference type="Pfam" id="PF00097">
    <property type="entry name" value="zf-C3HC4"/>
    <property type="match status" value="1"/>
</dbReference>
<sequence length="201" mass="21931">MSSVEAETTPSGTAEAPAGSSTSEQQPPPTKPGEEQDNSRFECNICLDVAKDAVVSMCGHLFCWPCLFQWLDTRPNRQVCPVCKAAISKDKVIPLYGRGGKESDPREKVPPRPKGQRTEAPQGGFPNFQWGGGENGGGVQFSLGIGVFPISFFASFLNTNGFGDRRPDPPSPGSRQHEEEQFLSNVFMVIGICFILWVFFV</sequence>
<keyword evidence="6" id="KW-0479">Metal-binding</keyword>
<dbReference type="SUPFAM" id="SSF57850">
    <property type="entry name" value="RING/U-box"/>
    <property type="match status" value="1"/>
</dbReference>
<dbReference type="InterPro" id="IPR001841">
    <property type="entry name" value="Znf_RING"/>
</dbReference>
<feature type="compositionally biased region" description="Basic and acidic residues" evidence="12">
    <location>
        <begin position="99"/>
        <end position="110"/>
    </location>
</feature>
<feature type="region of interest" description="Disordered" evidence="12">
    <location>
        <begin position="1"/>
        <end position="37"/>
    </location>
</feature>
<dbReference type="OrthoDB" id="302966at2759"/>
<dbReference type="InterPro" id="IPR018957">
    <property type="entry name" value="Znf_C3HC4_RING-type"/>
</dbReference>
<dbReference type="GO" id="GO:0006511">
    <property type="term" value="P:ubiquitin-dependent protein catabolic process"/>
    <property type="evidence" value="ECO:0007669"/>
    <property type="project" value="InterPro"/>
</dbReference>
<evidence type="ECO:0000256" key="5">
    <source>
        <dbReference type="ARBA" id="ARBA00022679"/>
    </source>
</evidence>
<comment type="pathway">
    <text evidence="3">Protein modification; protein ubiquitination.</text>
</comment>
<dbReference type="PROSITE" id="PS50089">
    <property type="entry name" value="ZF_RING_2"/>
    <property type="match status" value="1"/>
</dbReference>
<evidence type="ECO:0000313" key="16">
    <source>
        <dbReference type="Proteomes" id="UP000298663"/>
    </source>
</evidence>
<evidence type="ECO:0000256" key="13">
    <source>
        <dbReference type="SAM" id="Phobius"/>
    </source>
</evidence>
<dbReference type="GO" id="GO:0005783">
    <property type="term" value="C:endoplasmic reticulum"/>
    <property type="evidence" value="ECO:0007669"/>
    <property type="project" value="InterPro"/>
</dbReference>
<feature type="domain" description="RING-type" evidence="14">
    <location>
        <begin position="43"/>
        <end position="84"/>
    </location>
</feature>
<dbReference type="SMART" id="SM00184">
    <property type="entry name" value="RING"/>
    <property type="match status" value="1"/>
</dbReference>
<dbReference type="PANTHER" id="PTHR12313">
    <property type="entry name" value="E3 UBIQUITIN-PROTEIN LIGASE RNF5-RELATED"/>
    <property type="match status" value="1"/>
</dbReference>
<evidence type="ECO:0000256" key="7">
    <source>
        <dbReference type="ARBA" id="ARBA00022771"/>
    </source>
</evidence>
<dbReference type="InterPro" id="IPR013083">
    <property type="entry name" value="Znf_RING/FYVE/PHD"/>
</dbReference>
<dbReference type="STRING" id="34508.A0A4U5MGF3"/>
<gene>
    <name evidence="15" type="ORF">L596_024331</name>
</gene>